<name>A0A069A251_CLODI</name>
<reference evidence="3" key="1">
    <citation type="submission" date="2014-07" db="EMBL/GenBank/DDBJ databases">
        <authorList>
            <person name="Monot Marc"/>
        </authorList>
    </citation>
    <scope>NUCLEOTIDE SEQUENCE</scope>
    <source>
        <strain evidence="4">7032989</strain>
        <strain evidence="3">7032994</strain>
    </source>
</reference>
<evidence type="ECO:0000256" key="1">
    <source>
        <dbReference type="SAM" id="Phobius"/>
    </source>
</evidence>
<keyword evidence="1" id="KW-0472">Membrane</keyword>
<feature type="transmembrane region" description="Helical" evidence="1">
    <location>
        <begin position="68"/>
        <end position="89"/>
    </location>
</feature>
<dbReference type="EMBL" id="LK932861">
    <property type="protein sequence ID" value="CDS99663.1"/>
    <property type="molecule type" value="Genomic_DNA"/>
</dbReference>
<feature type="transmembrane region" description="Helical" evidence="1">
    <location>
        <begin position="21"/>
        <end position="39"/>
    </location>
</feature>
<dbReference type="EMBL" id="LK932466">
    <property type="protein sequence ID" value="CDS83345.1"/>
    <property type="molecule type" value="Genomic_DNA"/>
</dbReference>
<dbReference type="RefSeq" id="WP_021366110.1">
    <property type="nucleotide sequence ID" value="NZ_BBYB01000122.1"/>
</dbReference>
<gene>
    <name evidence="4" type="ORF">BN1095_210217</name>
    <name evidence="2" type="ORF">BN1096_170008</name>
    <name evidence="3" type="ORF">BN1097_150006</name>
</gene>
<accession>A0A069A251</accession>
<dbReference type="EMBL" id="LK932349">
    <property type="protein sequence ID" value="CDS83453.1"/>
    <property type="molecule type" value="Genomic_DNA"/>
</dbReference>
<protein>
    <submittedName>
        <fullName evidence="2">ABC-type transport system, bacitracin/multidrug-family permease</fullName>
    </submittedName>
    <submittedName>
        <fullName evidence="3">ABC-type transport system,bacitracin/multidrug-family permease</fullName>
    </submittedName>
</protein>
<dbReference type="AlphaFoldDB" id="A0A069A251"/>
<evidence type="ECO:0000313" key="2">
    <source>
        <dbReference type="EMBL" id="CDS83345.1"/>
    </source>
</evidence>
<feature type="transmembrane region" description="Helical" evidence="1">
    <location>
        <begin position="181"/>
        <end position="200"/>
    </location>
</feature>
<keyword evidence="1" id="KW-1133">Transmembrane helix</keyword>
<evidence type="ECO:0000313" key="4">
    <source>
        <dbReference type="EMBL" id="CDS99663.1"/>
    </source>
</evidence>
<dbReference type="PANTHER" id="PTHR37305">
    <property type="entry name" value="INTEGRAL MEMBRANE PROTEIN-RELATED"/>
    <property type="match status" value="1"/>
</dbReference>
<feature type="transmembrane region" description="Helical" evidence="1">
    <location>
        <begin position="154"/>
        <end position="174"/>
    </location>
</feature>
<keyword evidence="1" id="KW-0812">Transmembrane</keyword>
<feature type="transmembrane region" description="Helical" evidence="1">
    <location>
        <begin position="110"/>
        <end position="134"/>
    </location>
</feature>
<dbReference type="PANTHER" id="PTHR37305:SF1">
    <property type="entry name" value="MEMBRANE PROTEIN"/>
    <property type="match status" value="1"/>
</dbReference>
<sequence length="252" mass="28191">MREYIAFTKKEFKENLRNYKLFSLIILFLIFGISSPISAKFMPDLIAHFAPTLKVTAAPTALDSWTQFFSNISGLGMSLTLIIFCNILSNEYSKGTLVIMLTKGLSRSSIVLSKFSVTVIIMTIGFWLSFLFAYGYTMYFWPTANLNHIIFSAFNLWLIGIMYISVLILGCVLFRPAFASVLLVLVATLLLSLISIPKQIAPYTPNFLMSKNIDLISGKVAMPEFIIPIIITVLISVVCLLAVVILFNKKPV</sequence>
<proteinExistence type="predicted"/>
<feature type="transmembrane region" description="Helical" evidence="1">
    <location>
        <begin position="225"/>
        <end position="247"/>
    </location>
</feature>
<organism evidence="3">
    <name type="scientific">Clostridioides difficile</name>
    <name type="common">Peptoclostridium difficile</name>
    <dbReference type="NCBI Taxonomy" id="1496"/>
    <lineage>
        <taxon>Bacteria</taxon>
        <taxon>Bacillati</taxon>
        <taxon>Bacillota</taxon>
        <taxon>Clostridia</taxon>
        <taxon>Peptostreptococcales</taxon>
        <taxon>Peptostreptococcaceae</taxon>
        <taxon>Clostridioides</taxon>
    </lineage>
</organism>
<evidence type="ECO:0000313" key="3">
    <source>
        <dbReference type="EMBL" id="CDS83453.1"/>
    </source>
</evidence>